<evidence type="ECO:0000256" key="6">
    <source>
        <dbReference type="ARBA" id="ARBA00022714"/>
    </source>
</evidence>
<feature type="domain" description="4Fe-4S Mo/W bis-MGD-type" evidence="18">
    <location>
        <begin position="219"/>
        <end position="275"/>
    </location>
</feature>
<dbReference type="Gene3D" id="2.40.40.20">
    <property type="match status" value="1"/>
</dbReference>
<keyword evidence="13" id="KW-0830">Ubiquinone</keyword>
<feature type="domain" description="4Fe-4S His(Cys)3-ligated-type" evidence="19">
    <location>
        <begin position="82"/>
        <end position="121"/>
    </location>
</feature>
<dbReference type="EMBL" id="ATHJ01000074">
    <property type="protein sequence ID" value="EPR41557.1"/>
    <property type="molecule type" value="Genomic_DNA"/>
</dbReference>
<dbReference type="GO" id="GO:0043546">
    <property type="term" value="F:molybdopterin cofactor binding"/>
    <property type="evidence" value="ECO:0007669"/>
    <property type="project" value="InterPro"/>
</dbReference>
<dbReference type="Gene3D" id="2.20.25.90">
    <property type="entry name" value="ADC-like domains"/>
    <property type="match status" value="1"/>
</dbReference>
<dbReference type="AlphaFoldDB" id="S7TWT3"/>
<dbReference type="Gene3D" id="3.40.228.10">
    <property type="entry name" value="Dimethylsulfoxide Reductase, domain 2"/>
    <property type="match status" value="1"/>
</dbReference>
<dbReference type="SMART" id="SM00926">
    <property type="entry name" value="Molybdop_Fe4S4"/>
    <property type="match status" value="1"/>
</dbReference>
<dbReference type="Pfam" id="PF10588">
    <property type="entry name" value="NADH-G_4Fe-4S_3"/>
    <property type="match status" value="1"/>
</dbReference>
<dbReference type="PANTHER" id="PTHR43105:SF10">
    <property type="entry name" value="NADH-QUINONE OXIDOREDUCTASE SUBUNIT G"/>
    <property type="match status" value="1"/>
</dbReference>
<dbReference type="InterPro" id="IPR006656">
    <property type="entry name" value="Mopterin_OxRdtase"/>
</dbReference>
<evidence type="ECO:0000313" key="20">
    <source>
        <dbReference type="EMBL" id="EPR41557.1"/>
    </source>
</evidence>
<dbReference type="Pfam" id="PF13510">
    <property type="entry name" value="Fer2_4"/>
    <property type="match status" value="1"/>
</dbReference>
<dbReference type="Gene3D" id="3.10.20.740">
    <property type="match status" value="1"/>
</dbReference>
<dbReference type="Pfam" id="PF22117">
    <property type="entry name" value="Fer4_Nqo3"/>
    <property type="match status" value="1"/>
</dbReference>
<evidence type="ECO:0000256" key="8">
    <source>
        <dbReference type="ARBA" id="ARBA00022723"/>
    </source>
</evidence>
<dbReference type="GO" id="GO:0051539">
    <property type="term" value="F:4 iron, 4 sulfur cluster binding"/>
    <property type="evidence" value="ECO:0007669"/>
    <property type="project" value="UniProtKB-KW"/>
</dbReference>
<dbReference type="SUPFAM" id="SSF53706">
    <property type="entry name" value="Formate dehydrogenase/DMSO reductase, domains 1-3"/>
    <property type="match status" value="1"/>
</dbReference>
<dbReference type="SMART" id="SM00929">
    <property type="entry name" value="NADH-G_4Fe-4S_3"/>
    <property type="match status" value="1"/>
</dbReference>
<dbReference type="InterPro" id="IPR050123">
    <property type="entry name" value="Prok_molybdopt-oxidoreductase"/>
</dbReference>
<dbReference type="GO" id="GO:0003954">
    <property type="term" value="F:NADH dehydrogenase activity"/>
    <property type="evidence" value="ECO:0007669"/>
    <property type="project" value="TreeGrafter"/>
</dbReference>
<dbReference type="NCBIfam" id="TIGR01973">
    <property type="entry name" value="NuoG"/>
    <property type="match status" value="1"/>
</dbReference>
<name>S7TWT3_DESML</name>
<evidence type="ECO:0000256" key="16">
    <source>
        <dbReference type="RuleBase" id="RU003525"/>
    </source>
</evidence>
<dbReference type="EC" id="7.1.1.-" evidence="16"/>
<dbReference type="GO" id="GO:0046872">
    <property type="term" value="F:metal ion binding"/>
    <property type="evidence" value="ECO:0007669"/>
    <property type="project" value="UniProtKB-UniRule"/>
</dbReference>
<keyword evidence="7 16" id="KW-0874">Quinone</keyword>
<comment type="caution">
    <text evidence="20">The sequence shown here is derived from an EMBL/GenBank/DDBJ whole genome shotgun (WGS) entry which is preliminary data.</text>
</comment>
<evidence type="ECO:0000256" key="3">
    <source>
        <dbReference type="ARBA" id="ARBA00004370"/>
    </source>
</evidence>
<accession>S7TWT3</accession>
<dbReference type="InterPro" id="IPR010228">
    <property type="entry name" value="NADH_UbQ_OxRdtase_Gsu"/>
</dbReference>
<dbReference type="InterPro" id="IPR000283">
    <property type="entry name" value="NADH_UbQ_OxRdtase_75kDa_su_CS"/>
</dbReference>
<proteinExistence type="inferred from homology"/>
<dbReference type="PROSITE" id="PS00641">
    <property type="entry name" value="COMPLEX1_75K_1"/>
    <property type="match status" value="1"/>
</dbReference>
<dbReference type="GO" id="GO:0042773">
    <property type="term" value="P:ATP synthesis coupled electron transport"/>
    <property type="evidence" value="ECO:0007669"/>
    <property type="project" value="InterPro"/>
</dbReference>
<dbReference type="PROSITE" id="PS00642">
    <property type="entry name" value="COMPLEX1_75K_2"/>
    <property type="match status" value="1"/>
</dbReference>
<dbReference type="InterPro" id="IPR019574">
    <property type="entry name" value="NADH_UbQ_OxRdtase_Gsu_4Fe4S-bd"/>
</dbReference>
<evidence type="ECO:0000256" key="10">
    <source>
        <dbReference type="ARBA" id="ARBA00023004"/>
    </source>
</evidence>
<dbReference type="GO" id="GO:0051537">
    <property type="term" value="F:2 iron, 2 sulfur cluster binding"/>
    <property type="evidence" value="ECO:0007669"/>
    <property type="project" value="UniProtKB-UniRule"/>
</dbReference>
<dbReference type="OrthoDB" id="9816402at2"/>
<evidence type="ECO:0000256" key="11">
    <source>
        <dbReference type="ARBA" id="ARBA00023014"/>
    </source>
</evidence>
<evidence type="ECO:0000259" key="17">
    <source>
        <dbReference type="PROSITE" id="PS51085"/>
    </source>
</evidence>
<dbReference type="eggNOG" id="COG1034">
    <property type="taxonomic scope" value="Bacteria"/>
</dbReference>
<dbReference type="GO" id="GO:0008137">
    <property type="term" value="F:NADH dehydrogenase (ubiquinone) activity"/>
    <property type="evidence" value="ECO:0007669"/>
    <property type="project" value="UniProtKB-UniRule"/>
</dbReference>
<dbReference type="PANTHER" id="PTHR43105">
    <property type="entry name" value="RESPIRATORY NITRATE REDUCTASE"/>
    <property type="match status" value="1"/>
</dbReference>
<keyword evidence="6 16" id="KW-0001">2Fe-2S</keyword>
<dbReference type="Proteomes" id="UP000014977">
    <property type="component" value="Unassembled WGS sequence"/>
</dbReference>
<evidence type="ECO:0000256" key="12">
    <source>
        <dbReference type="ARBA" id="ARBA00023027"/>
    </source>
</evidence>
<evidence type="ECO:0000256" key="7">
    <source>
        <dbReference type="ARBA" id="ARBA00022719"/>
    </source>
</evidence>
<evidence type="ECO:0000256" key="1">
    <source>
        <dbReference type="ARBA" id="ARBA00001966"/>
    </source>
</evidence>
<evidence type="ECO:0000259" key="18">
    <source>
        <dbReference type="PROSITE" id="PS51669"/>
    </source>
</evidence>
<dbReference type="CDD" id="cd00207">
    <property type="entry name" value="fer2"/>
    <property type="match status" value="1"/>
</dbReference>
<keyword evidence="11 16" id="KW-0411">Iron-sulfur</keyword>
<evidence type="ECO:0000256" key="5">
    <source>
        <dbReference type="ARBA" id="ARBA00022485"/>
    </source>
</evidence>
<comment type="cofactor">
    <cofactor evidence="1 16">
        <name>[4Fe-4S] cluster</name>
        <dbReference type="ChEBI" id="CHEBI:49883"/>
    </cofactor>
</comment>
<evidence type="ECO:0000313" key="21">
    <source>
        <dbReference type="Proteomes" id="UP000014977"/>
    </source>
</evidence>
<gene>
    <name evidence="20" type="ORF">dsmv_1990</name>
</gene>
<dbReference type="InterPro" id="IPR001041">
    <property type="entry name" value="2Fe-2S_ferredoxin-type"/>
</dbReference>
<comment type="similarity">
    <text evidence="4 16">Belongs to the complex I 75 kDa subunit family.</text>
</comment>
<reference evidence="20 21" key="1">
    <citation type="journal article" date="2013" name="Genome Announc.">
        <title>Draft genome sequences for three mercury-methylating, sulfate-reducing bacteria.</title>
        <authorList>
            <person name="Brown S.D."/>
            <person name="Hurt R.A.Jr."/>
            <person name="Gilmour C.C."/>
            <person name="Elias D.A."/>
        </authorList>
    </citation>
    <scope>NUCLEOTIDE SEQUENCE [LARGE SCALE GENOMIC DNA]</scope>
    <source>
        <strain evidence="20 21">DSM 2059</strain>
    </source>
</reference>
<dbReference type="GO" id="GO:0016020">
    <property type="term" value="C:membrane"/>
    <property type="evidence" value="ECO:0007669"/>
    <property type="project" value="UniProtKB-SubCell"/>
</dbReference>
<keyword evidence="8 16" id="KW-0479">Metal-binding</keyword>
<protein>
    <recommendedName>
        <fullName evidence="16">NADH-quinone oxidoreductase</fullName>
        <ecNumber evidence="16">7.1.1.-</ecNumber>
    </recommendedName>
</protein>
<dbReference type="STRING" id="897.B2D07_09020"/>
<keyword evidence="14" id="KW-0472">Membrane</keyword>
<comment type="cofactor">
    <cofactor evidence="16">
        <name>[2Fe-2S] cluster</name>
        <dbReference type="ChEBI" id="CHEBI:190135"/>
    </cofactor>
    <text evidence="16">Binds 1 [2Fe-2S] cluster per subunit.</text>
</comment>
<feature type="domain" description="2Fe-2S ferredoxin-type" evidence="17">
    <location>
        <begin position="2"/>
        <end position="82"/>
    </location>
</feature>
<comment type="subcellular location">
    <subcellularLocation>
        <location evidence="3">Membrane</location>
    </subcellularLocation>
</comment>
<keyword evidence="10 16" id="KW-0408">Iron</keyword>
<dbReference type="SUPFAM" id="SSF50692">
    <property type="entry name" value="ADC-like"/>
    <property type="match status" value="1"/>
</dbReference>
<dbReference type="SUPFAM" id="SSF54862">
    <property type="entry name" value="4Fe-4S ferredoxins"/>
    <property type="match status" value="1"/>
</dbReference>
<dbReference type="PROSITE" id="PS51839">
    <property type="entry name" value="4FE4S_HC3"/>
    <property type="match status" value="1"/>
</dbReference>
<evidence type="ECO:0000256" key="9">
    <source>
        <dbReference type="ARBA" id="ARBA00022967"/>
    </source>
</evidence>
<dbReference type="Pfam" id="PF00384">
    <property type="entry name" value="Molybdopterin"/>
    <property type="match status" value="1"/>
</dbReference>
<evidence type="ECO:0000256" key="2">
    <source>
        <dbReference type="ARBA" id="ARBA00002378"/>
    </source>
</evidence>
<dbReference type="FunFam" id="3.30.70.20:FF:000002">
    <property type="entry name" value="NADH-ubiquinone oxidoreductase 75 kDa subunit"/>
    <property type="match status" value="1"/>
</dbReference>
<comment type="catalytic activity">
    <reaction evidence="15 16">
        <text>a quinone + NADH + 5 H(+)(in) = a quinol + NAD(+) + 4 H(+)(out)</text>
        <dbReference type="Rhea" id="RHEA:57888"/>
        <dbReference type="ChEBI" id="CHEBI:15378"/>
        <dbReference type="ChEBI" id="CHEBI:24646"/>
        <dbReference type="ChEBI" id="CHEBI:57540"/>
        <dbReference type="ChEBI" id="CHEBI:57945"/>
        <dbReference type="ChEBI" id="CHEBI:132124"/>
    </reaction>
</comment>
<dbReference type="SUPFAM" id="SSF54292">
    <property type="entry name" value="2Fe-2S ferredoxin-like"/>
    <property type="match status" value="1"/>
</dbReference>
<dbReference type="InterPro" id="IPR009010">
    <property type="entry name" value="Asp_de-COase-like_dom_sf"/>
</dbReference>
<dbReference type="PROSITE" id="PS51085">
    <property type="entry name" value="2FE2S_FER_2"/>
    <property type="match status" value="1"/>
</dbReference>
<dbReference type="InterPro" id="IPR006657">
    <property type="entry name" value="MoPterin_dinucl-bd_dom"/>
</dbReference>
<keyword evidence="9 16" id="KW-1278">Translocase</keyword>
<dbReference type="Pfam" id="PF01568">
    <property type="entry name" value="Molydop_binding"/>
    <property type="match status" value="1"/>
</dbReference>
<evidence type="ECO:0000256" key="14">
    <source>
        <dbReference type="ARBA" id="ARBA00023136"/>
    </source>
</evidence>
<dbReference type="GO" id="GO:0048038">
    <property type="term" value="F:quinone binding"/>
    <property type="evidence" value="ECO:0007669"/>
    <property type="project" value="UniProtKB-UniRule"/>
</dbReference>
<comment type="function">
    <text evidence="2">NDH-1 shuttles electrons from NADH, via FMN and iron-sulfur (Fe-S) centers, to quinones in the respiratory chain. The immediate electron acceptor for the enzyme in this species is believed to be ubiquinone. Couples the redox reaction to proton translocation (for every two electrons transferred, four hydrogen ions are translocated across the cytoplasmic membrane), and thus conserves the redox energy in a proton gradient.</text>
</comment>
<dbReference type="PROSITE" id="PS51669">
    <property type="entry name" value="4FE4S_MOW_BIS_MGD"/>
    <property type="match status" value="1"/>
</dbReference>
<dbReference type="InterPro" id="IPR006963">
    <property type="entry name" value="Mopterin_OxRdtase_4Fe-4S_dom"/>
</dbReference>
<dbReference type="RefSeq" id="WP_020876421.1">
    <property type="nucleotide sequence ID" value="NZ_ATHJ01000074.1"/>
</dbReference>
<keyword evidence="5 16" id="KW-0004">4Fe-4S</keyword>
<evidence type="ECO:0000259" key="19">
    <source>
        <dbReference type="PROSITE" id="PS51839"/>
    </source>
</evidence>
<dbReference type="InterPro" id="IPR054351">
    <property type="entry name" value="NADH_UbQ_OxRdtase_ferredoxin"/>
</dbReference>
<comment type="function">
    <text evidence="16">NDH-1 shuttles electrons from NADH, via FMN and iron-sulfur (Fe-S) centers, to quinones in the respiratory chain. Couples the redox reaction to proton translocation (for every two electrons transferred, four hydrogen ions are translocated across the cytoplasmic membrane), and thus conserves the redox energy in a proton gradient.</text>
</comment>
<keyword evidence="12 16" id="KW-0520">NAD</keyword>
<evidence type="ECO:0000256" key="4">
    <source>
        <dbReference type="ARBA" id="ARBA00005404"/>
    </source>
</evidence>
<organism evidence="20 21">
    <name type="scientific">Desulfococcus multivorans DSM 2059</name>
    <dbReference type="NCBI Taxonomy" id="1121405"/>
    <lineage>
        <taxon>Bacteria</taxon>
        <taxon>Pseudomonadati</taxon>
        <taxon>Thermodesulfobacteriota</taxon>
        <taxon>Desulfobacteria</taxon>
        <taxon>Desulfobacterales</taxon>
        <taxon>Desulfococcaceae</taxon>
        <taxon>Desulfococcus</taxon>
    </lineage>
</organism>
<dbReference type="InterPro" id="IPR036010">
    <property type="entry name" value="2Fe-2S_ferredoxin-like_sf"/>
</dbReference>
<keyword evidence="21" id="KW-1185">Reference proteome</keyword>
<dbReference type="PROSITE" id="PS00643">
    <property type="entry name" value="COMPLEX1_75K_3"/>
    <property type="match status" value="1"/>
</dbReference>
<sequence>MPKLTIDNREVTVEPGTKVIEAAAQLGIMIPRFCYHPALGAVGACRVCAVKVLAGPPRTTGIQMSCMLEARDDMVVSTTDAEAVDFRRHIIEFLMLNHPHDCPVCDEGGHCLLQDMTVSGGHGIRRYKGRKRTHADQYLGPLIQHEMNRCIQCYRCVRFYREYAGYTDLGVMGIGSRVYYGRYEEGVLENPFAGNLVDICPTGVFTDKPSRYRGRRWDFERSLSVCINCSLGCRTIVCSRYREVVRQEAGFNPDVNGYFICDRGRHGFYYASAKDRPRKAVVDGNAVPAASAAEEAGRRIDRVRNIHGGQAVACVGSLRNSLESQGTLKAVCKARGWQGPVFFDTADAAACTAAAVAGLNRRTAVAMPRLAEADLIVVLGADPVNEAPMAALAMRQAARAGAAVIVLDPRPTVLPMPFTHIPLRPEEIGPVFASAVGMGEDAEPLPLAAVEKLRALVAESRRPVIVCGADVVPPTLPTIAADGVSHLQDSGKSAGLFYLLSGPNAIGAALFTDGVPSVDDVVADIEAGRVHALVAVENDLFHRYPDHHRLKKALDALDVLVVADYLDHPLSHRADIFLPSATVFEAGGIFVNQEGRAQRISPAFKGGTPLSQITGGAHPPREFTADIPGSDAAPAWAIIAKLAGDASLDPASPGDRYPSLTVLDDCRPFPEDGILLDRTLGLSTQIPPSAASGTIAGGDDILVITTDLTFGTETLSARSACLNAAASAPSAVMHDADAGEMGLSSGDIVIIQGTSGRLSIPLRTTAEMARGVLVIPRHHRVSWQVLGKNMAGIDRKRIQKG</sequence>
<evidence type="ECO:0000256" key="13">
    <source>
        <dbReference type="ARBA" id="ARBA00023075"/>
    </source>
</evidence>
<dbReference type="PATRIC" id="fig|1121405.3.peg.1510"/>
<dbReference type="Gene3D" id="3.40.50.740">
    <property type="match status" value="2"/>
</dbReference>
<dbReference type="FunFam" id="3.10.20.740:FF:000004">
    <property type="entry name" value="NADH-quinone oxidoreductase"/>
    <property type="match status" value="1"/>
</dbReference>
<evidence type="ECO:0000256" key="15">
    <source>
        <dbReference type="ARBA" id="ARBA00047712"/>
    </source>
</evidence>